<protein>
    <submittedName>
        <fullName evidence="7">Flippase-like domain-containing protein</fullName>
    </submittedName>
</protein>
<dbReference type="Proteomes" id="UP000642920">
    <property type="component" value="Unassembled WGS sequence"/>
</dbReference>
<keyword evidence="4 6" id="KW-1133">Transmembrane helix</keyword>
<dbReference type="RefSeq" id="WP_201918004.1">
    <property type="nucleotide sequence ID" value="NZ_JAERQG010000001.1"/>
</dbReference>
<dbReference type="EMBL" id="JAERQG010000001">
    <property type="protein sequence ID" value="MBL0764438.1"/>
    <property type="molecule type" value="Genomic_DNA"/>
</dbReference>
<dbReference type="PANTHER" id="PTHR37693">
    <property type="entry name" value="PHOSPHATIDYLGLYCEROL LYSYLTRANSFERASE"/>
    <property type="match status" value="1"/>
</dbReference>
<feature type="transmembrane region" description="Helical" evidence="6">
    <location>
        <begin position="125"/>
        <end position="150"/>
    </location>
</feature>
<evidence type="ECO:0000256" key="5">
    <source>
        <dbReference type="ARBA" id="ARBA00023136"/>
    </source>
</evidence>
<evidence type="ECO:0000256" key="4">
    <source>
        <dbReference type="ARBA" id="ARBA00022989"/>
    </source>
</evidence>
<keyword evidence="5 6" id="KW-0472">Membrane</keyword>
<reference evidence="7" key="1">
    <citation type="submission" date="2021-01" db="EMBL/GenBank/DDBJ databases">
        <title>Marivirga sp. nov., isolated from intertidal surface sediments.</title>
        <authorList>
            <person name="Zhang M."/>
        </authorList>
    </citation>
    <scope>NUCLEOTIDE SEQUENCE</scope>
    <source>
        <strain evidence="7">SM1354</strain>
    </source>
</reference>
<feature type="transmembrane region" description="Helical" evidence="6">
    <location>
        <begin position="319"/>
        <end position="341"/>
    </location>
</feature>
<gene>
    <name evidence="7" type="ORF">JKP34_04180</name>
</gene>
<dbReference type="InterPro" id="IPR022791">
    <property type="entry name" value="L-PG_synthase/AglD"/>
</dbReference>
<feature type="transmembrane region" description="Helical" evidence="6">
    <location>
        <begin position="17"/>
        <end position="33"/>
    </location>
</feature>
<evidence type="ECO:0000313" key="7">
    <source>
        <dbReference type="EMBL" id="MBL0764438.1"/>
    </source>
</evidence>
<name>A0A937ADV2_9BACT</name>
<feature type="transmembrane region" description="Helical" evidence="6">
    <location>
        <begin position="170"/>
        <end position="192"/>
    </location>
</feature>
<keyword evidence="8" id="KW-1185">Reference proteome</keyword>
<evidence type="ECO:0000313" key="8">
    <source>
        <dbReference type="Proteomes" id="UP000642920"/>
    </source>
</evidence>
<evidence type="ECO:0000256" key="3">
    <source>
        <dbReference type="ARBA" id="ARBA00022692"/>
    </source>
</evidence>
<dbReference type="GO" id="GO:0005886">
    <property type="term" value="C:plasma membrane"/>
    <property type="evidence" value="ECO:0007669"/>
    <property type="project" value="UniProtKB-SubCell"/>
</dbReference>
<comment type="caution">
    <text evidence="7">The sequence shown here is derived from an EMBL/GenBank/DDBJ whole genome shotgun (WGS) entry which is preliminary data.</text>
</comment>
<comment type="subcellular location">
    <subcellularLocation>
        <location evidence="1">Cell membrane</location>
        <topology evidence="1">Multi-pass membrane protein</topology>
    </subcellularLocation>
</comment>
<evidence type="ECO:0000256" key="2">
    <source>
        <dbReference type="ARBA" id="ARBA00022475"/>
    </source>
</evidence>
<feature type="transmembrane region" description="Helical" evidence="6">
    <location>
        <begin position="45"/>
        <end position="64"/>
    </location>
</feature>
<dbReference type="AlphaFoldDB" id="A0A937ADV2"/>
<organism evidence="7 8">
    <name type="scientific">Marivirga atlantica</name>
    <dbReference type="NCBI Taxonomy" id="1548457"/>
    <lineage>
        <taxon>Bacteria</taxon>
        <taxon>Pseudomonadati</taxon>
        <taxon>Bacteroidota</taxon>
        <taxon>Cytophagia</taxon>
        <taxon>Cytophagales</taxon>
        <taxon>Marivirgaceae</taxon>
        <taxon>Marivirga</taxon>
    </lineage>
</organism>
<proteinExistence type="predicted"/>
<evidence type="ECO:0000256" key="6">
    <source>
        <dbReference type="SAM" id="Phobius"/>
    </source>
</evidence>
<dbReference type="NCBIfam" id="TIGR00374">
    <property type="entry name" value="flippase-like domain"/>
    <property type="match status" value="1"/>
</dbReference>
<dbReference type="Pfam" id="PF03706">
    <property type="entry name" value="LPG_synthase_TM"/>
    <property type="match status" value="1"/>
</dbReference>
<keyword evidence="3 6" id="KW-0812">Transmembrane</keyword>
<accession>A0A937ADV2</accession>
<evidence type="ECO:0000256" key="1">
    <source>
        <dbReference type="ARBA" id="ARBA00004651"/>
    </source>
</evidence>
<feature type="transmembrane region" description="Helical" evidence="6">
    <location>
        <begin position="84"/>
        <end position="113"/>
    </location>
</feature>
<sequence>MKVDKKNVLKTLNPNRVWIPVLIGVAIVAYLFYQDDSVTLENLSLIFTAQVVPVTLAFIVLFARDVGYVYRIRTITGERLSWKSSIYVIILWEFASAVTPSVVGGTAVAVFILMKEGLKLGKALAYTMITAIFDNLYFVVMAPIVFLLAQGTIFPENAGVETQLGRSLPTLFYISYSLIAAYTLIMAFAVLINPRWFKWLLLKITSIKWLRKWRPDAYEQGEEIMIASRELRGKNVRYWLKISLSTFFIWSARYAMLNCVIEAFTDQNFLEHITIFARQVVIWITMLISPTPGSSGTAEFIFTQFFKEDLGSVTFISNIFWRLMTYYPYLFLGAIILPRWIKRVFFHKRKKA</sequence>
<keyword evidence="2" id="KW-1003">Cell membrane</keyword>
<dbReference type="PANTHER" id="PTHR37693:SF1">
    <property type="entry name" value="INTEGRAL MEMBRANE PROTEIN"/>
    <property type="match status" value="1"/>
</dbReference>